<reference evidence="2 3" key="1">
    <citation type="submission" date="2020-03" db="EMBL/GenBank/DDBJ databases">
        <title>Alteromonas ponticola sp. nov., isolated from seawater.</title>
        <authorList>
            <person name="Yoon J.-H."/>
            <person name="Kim Y.-O."/>
        </authorList>
    </citation>
    <scope>NUCLEOTIDE SEQUENCE [LARGE SCALE GENOMIC DNA]</scope>
    <source>
        <strain evidence="2 3">MYP5</strain>
    </source>
</reference>
<gene>
    <name evidence="2" type="ORF">HCJ96_08530</name>
</gene>
<evidence type="ECO:0000313" key="3">
    <source>
        <dbReference type="Proteomes" id="UP000709336"/>
    </source>
</evidence>
<evidence type="ECO:0000313" key="2">
    <source>
        <dbReference type="EMBL" id="NMH60060.1"/>
    </source>
</evidence>
<name>A0ABX1R0R1_9ALTE</name>
<evidence type="ECO:0000259" key="1">
    <source>
        <dbReference type="PROSITE" id="PS51186"/>
    </source>
</evidence>
<dbReference type="PROSITE" id="PS51186">
    <property type="entry name" value="GNAT"/>
    <property type="match status" value="1"/>
</dbReference>
<dbReference type="Proteomes" id="UP000709336">
    <property type="component" value="Unassembled WGS sequence"/>
</dbReference>
<keyword evidence="3" id="KW-1185">Reference proteome</keyword>
<proteinExistence type="predicted"/>
<dbReference type="InterPro" id="IPR000182">
    <property type="entry name" value="GNAT_dom"/>
</dbReference>
<comment type="caution">
    <text evidence="2">The sequence shown here is derived from an EMBL/GenBank/DDBJ whole genome shotgun (WGS) entry which is preliminary data.</text>
</comment>
<accession>A0ABX1R0R1</accession>
<feature type="domain" description="N-acetyltransferase" evidence="1">
    <location>
        <begin position="1"/>
        <end position="124"/>
    </location>
</feature>
<dbReference type="InterPro" id="IPR016181">
    <property type="entry name" value="Acyl_CoA_acyltransferase"/>
</dbReference>
<dbReference type="Pfam" id="PF00583">
    <property type="entry name" value="Acetyltransf_1"/>
    <property type="match status" value="1"/>
</dbReference>
<dbReference type="EMBL" id="JAATNW010000004">
    <property type="protein sequence ID" value="NMH60060.1"/>
    <property type="molecule type" value="Genomic_DNA"/>
</dbReference>
<protein>
    <submittedName>
        <fullName evidence="2">GNAT family N-acetyltransferase</fullName>
    </submittedName>
</protein>
<dbReference type="Gene3D" id="3.40.630.30">
    <property type="match status" value="1"/>
</dbReference>
<dbReference type="CDD" id="cd04301">
    <property type="entry name" value="NAT_SF"/>
    <property type="match status" value="1"/>
</dbReference>
<organism evidence="2 3">
    <name type="scientific">Alteromonas ponticola</name>
    <dbReference type="NCBI Taxonomy" id="2720613"/>
    <lineage>
        <taxon>Bacteria</taxon>
        <taxon>Pseudomonadati</taxon>
        <taxon>Pseudomonadota</taxon>
        <taxon>Gammaproteobacteria</taxon>
        <taxon>Alteromonadales</taxon>
        <taxon>Alteromonadaceae</taxon>
        <taxon>Alteromonas/Salinimonas group</taxon>
        <taxon>Alteromonas</taxon>
    </lineage>
</organism>
<dbReference type="SUPFAM" id="SSF55729">
    <property type="entry name" value="Acyl-CoA N-acyltransferases (Nat)"/>
    <property type="match status" value="1"/>
</dbReference>
<sequence length="124" mass="14642">MTYRNMRPYYQHYGVEWDEHTVWQHIQELENWDIVHLGQVIGAVRLAFDADGCYLRDLQIDAAFQNQGWGAESLQLAKRIAKDKGAIKLRLRVMKISPAINLYYRTGFGVSHEDERFYFMEQSI</sequence>